<dbReference type="SUPFAM" id="SSF52821">
    <property type="entry name" value="Rhodanese/Cell cycle control phosphatase"/>
    <property type="match status" value="2"/>
</dbReference>
<sequence length="308" mass="34605">MINKVSGKSLSILALVLFLFLAGGCLNKEPATQAGYQPGQPIPSVEVEVDVPNPFHTYVDAYFVKSIVCDNLIQEEPRDDVLLIDSRPKRPRYDRGHIPSAVSLPDSEFEEKADQVLPDDKSVLLFFHCQDTACRLSHDSAWKAEEMGYENVVVYPEGNADWEDRGFKTWTIDDITEPDEADVAAKERAEEPSEPSDIKEGDFPGSIEEEFFKEVLATDPDSIQLIDVREEDEFEKGHIPGAVRMNVAEIREAMDDFDTSEKPIVLICATGARSGEAYFTFDDLRPELDVYYLDASISYKDDGSYEID</sequence>
<evidence type="ECO:0000313" key="3">
    <source>
        <dbReference type="Proteomes" id="UP000005496"/>
    </source>
</evidence>
<feature type="domain" description="Rhodanese" evidence="1">
    <location>
        <begin position="219"/>
        <end position="308"/>
    </location>
</feature>
<dbReference type="Gene3D" id="3.40.250.10">
    <property type="entry name" value="Rhodanese-like domain"/>
    <property type="match status" value="2"/>
</dbReference>
<dbReference type="InterPro" id="IPR036873">
    <property type="entry name" value="Rhodanese-like_dom_sf"/>
</dbReference>
<dbReference type="AlphaFoldDB" id="D6SNN0"/>
<dbReference type="Pfam" id="PF00581">
    <property type="entry name" value="Rhodanese"/>
    <property type="match status" value="2"/>
</dbReference>
<dbReference type="PROSITE" id="PS50206">
    <property type="entry name" value="RHODANESE_3"/>
    <property type="match status" value="2"/>
</dbReference>
<dbReference type="PROSITE" id="PS51257">
    <property type="entry name" value="PROKAR_LIPOPROTEIN"/>
    <property type="match status" value="1"/>
</dbReference>
<feature type="domain" description="Rhodanese" evidence="1">
    <location>
        <begin position="77"/>
        <end position="171"/>
    </location>
</feature>
<dbReference type="EMBL" id="ACJN02000002">
    <property type="protein sequence ID" value="EFI34356.1"/>
    <property type="molecule type" value="Genomic_DNA"/>
</dbReference>
<dbReference type="InterPro" id="IPR001763">
    <property type="entry name" value="Rhodanese-like_dom"/>
</dbReference>
<keyword evidence="3" id="KW-1185">Reference proteome</keyword>
<dbReference type="Proteomes" id="UP000005496">
    <property type="component" value="Unassembled WGS sequence"/>
</dbReference>
<dbReference type="PANTHER" id="PTHR44086:SF10">
    <property type="entry name" value="THIOSULFATE SULFURTRANSFERASE_RHODANESE-LIKE DOMAIN-CONTAINING PROTEIN 3"/>
    <property type="match status" value="1"/>
</dbReference>
<proteinExistence type="predicted"/>
<evidence type="ECO:0000259" key="1">
    <source>
        <dbReference type="PROSITE" id="PS50206"/>
    </source>
</evidence>
<dbReference type="eggNOG" id="COG2897">
    <property type="taxonomic scope" value="Bacteria"/>
</dbReference>
<organism evidence="2 3">
    <name type="scientific">Desulfonatronospira thiodismutans ASO3-1</name>
    <dbReference type="NCBI Taxonomy" id="555779"/>
    <lineage>
        <taxon>Bacteria</taxon>
        <taxon>Pseudomonadati</taxon>
        <taxon>Thermodesulfobacteriota</taxon>
        <taxon>Desulfovibrionia</taxon>
        <taxon>Desulfovibrionales</taxon>
        <taxon>Desulfonatronovibrionaceae</taxon>
        <taxon>Desulfonatronospira</taxon>
    </lineage>
</organism>
<protein>
    <submittedName>
        <fullName evidence="2">Rhodanese domain protein</fullName>
    </submittedName>
</protein>
<dbReference type="CDD" id="cd00158">
    <property type="entry name" value="RHOD"/>
    <property type="match status" value="1"/>
</dbReference>
<dbReference type="RefSeq" id="WP_008869684.1">
    <property type="nucleotide sequence ID" value="NZ_ACJN02000002.1"/>
</dbReference>
<name>D6SNN0_9BACT</name>
<dbReference type="SMART" id="SM00450">
    <property type="entry name" value="RHOD"/>
    <property type="match status" value="2"/>
</dbReference>
<dbReference type="PANTHER" id="PTHR44086">
    <property type="entry name" value="THIOSULFATE SULFURTRANSFERASE RDL2, MITOCHONDRIAL-RELATED"/>
    <property type="match status" value="1"/>
</dbReference>
<dbReference type="GO" id="GO:0004792">
    <property type="term" value="F:thiosulfate-cyanide sulfurtransferase activity"/>
    <property type="evidence" value="ECO:0007669"/>
    <property type="project" value="TreeGrafter"/>
</dbReference>
<accession>D6SNN0</accession>
<dbReference type="OrthoDB" id="9789585at2"/>
<evidence type="ECO:0000313" key="2">
    <source>
        <dbReference type="EMBL" id="EFI34356.1"/>
    </source>
</evidence>
<comment type="caution">
    <text evidence="2">The sequence shown here is derived from an EMBL/GenBank/DDBJ whole genome shotgun (WGS) entry which is preliminary data.</text>
</comment>
<gene>
    <name evidence="2" type="ORF">Dthio_PD1707</name>
</gene>
<reference evidence="2" key="1">
    <citation type="submission" date="2010-05" db="EMBL/GenBank/DDBJ databases">
        <title>The draft genome of Desulfonatronospira thiodismutans ASO3-1.</title>
        <authorList>
            <consortium name="US DOE Joint Genome Institute (JGI-PGF)"/>
            <person name="Lucas S."/>
            <person name="Copeland A."/>
            <person name="Lapidus A."/>
            <person name="Cheng J.-F."/>
            <person name="Bruce D."/>
            <person name="Goodwin L."/>
            <person name="Pitluck S."/>
            <person name="Chertkov O."/>
            <person name="Brettin T."/>
            <person name="Detter J.C."/>
            <person name="Han C."/>
            <person name="Land M.L."/>
            <person name="Hauser L."/>
            <person name="Kyrpides N."/>
            <person name="Mikhailova N."/>
            <person name="Muyzer G."/>
            <person name="Woyke T."/>
        </authorList>
    </citation>
    <scope>NUCLEOTIDE SEQUENCE [LARGE SCALE GENOMIC DNA]</scope>
    <source>
        <strain evidence="2">ASO3-1</strain>
    </source>
</reference>